<name>A0A8J2FTZ7_9BACT</name>
<dbReference type="InterPro" id="IPR029063">
    <property type="entry name" value="SAM-dependent_MTases_sf"/>
</dbReference>
<reference evidence="2" key="1">
    <citation type="submission" date="2021-02" db="EMBL/GenBank/DDBJ databases">
        <authorList>
            <person name="Cremers G."/>
            <person name="Picone N."/>
        </authorList>
    </citation>
    <scope>NUCLEOTIDE SEQUENCE</scope>
    <source>
        <strain evidence="2">PQ17</strain>
    </source>
</reference>
<protein>
    <recommendedName>
        <fullName evidence="1">Methyltransferase type 12 domain-containing protein</fullName>
    </recommendedName>
</protein>
<proteinExistence type="predicted"/>
<keyword evidence="3" id="KW-1185">Reference proteome</keyword>
<dbReference type="InterPro" id="IPR013217">
    <property type="entry name" value="Methyltransf_12"/>
</dbReference>
<feature type="domain" description="Methyltransferase type 12" evidence="1">
    <location>
        <begin position="43"/>
        <end position="136"/>
    </location>
</feature>
<dbReference type="AlphaFoldDB" id="A0A8J2FTZ7"/>
<dbReference type="EMBL" id="CAJNOB010000071">
    <property type="protein sequence ID" value="CAF0705317.1"/>
    <property type="molecule type" value="Genomic_DNA"/>
</dbReference>
<evidence type="ECO:0000259" key="1">
    <source>
        <dbReference type="Pfam" id="PF08242"/>
    </source>
</evidence>
<dbReference type="Gene3D" id="3.40.50.150">
    <property type="entry name" value="Vaccinia Virus protein VP39"/>
    <property type="match status" value="1"/>
</dbReference>
<evidence type="ECO:0000313" key="2">
    <source>
        <dbReference type="EMBL" id="CAF0705317.1"/>
    </source>
</evidence>
<dbReference type="RefSeq" id="WP_174582649.1">
    <property type="nucleotide sequence ID" value="NZ_CAJNOB010000071.1"/>
</dbReference>
<dbReference type="Pfam" id="PF08242">
    <property type="entry name" value="Methyltransf_12"/>
    <property type="match status" value="1"/>
</dbReference>
<sequence>MLGLSSCSDYEGKESLVALQEGRQYYQWLLEEFRGYLGKVVAEVGAGVGTFSRALLQEKIETLWALEPARNLLPSLQENLAAFPQAKILPLTLEQALPNLAEQCHTVLYVNVLEHIADHEKELLLARQALRPQGFLCLFVPALPMLYSRFDRKIGHVRRYRKRELFQLAESVGLVPTKAKYVDWIGAVLWYGGMVLAGAEPTVTMVRLYDRWIVPLTKNLEKMFSPPFGKNLLFVAQKP</sequence>
<gene>
    <name evidence="2" type="ORF">MPNT_90057</name>
</gene>
<accession>A0A8J2FTZ7</accession>
<dbReference type="CDD" id="cd02440">
    <property type="entry name" value="AdoMet_MTases"/>
    <property type="match status" value="1"/>
</dbReference>
<comment type="caution">
    <text evidence="2">The sequence shown here is derived from an EMBL/GenBank/DDBJ whole genome shotgun (WGS) entry which is preliminary data.</text>
</comment>
<evidence type="ECO:0000313" key="3">
    <source>
        <dbReference type="Proteomes" id="UP000663859"/>
    </source>
</evidence>
<dbReference type="SUPFAM" id="SSF53335">
    <property type="entry name" value="S-adenosyl-L-methionine-dependent methyltransferases"/>
    <property type="match status" value="1"/>
</dbReference>
<dbReference type="Proteomes" id="UP000663859">
    <property type="component" value="Unassembled WGS sequence"/>
</dbReference>
<organism evidence="2 3">
    <name type="scientific">Candidatus Methylacidithermus pantelleriae</name>
    <dbReference type="NCBI Taxonomy" id="2744239"/>
    <lineage>
        <taxon>Bacteria</taxon>
        <taxon>Pseudomonadati</taxon>
        <taxon>Verrucomicrobiota</taxon>
        <taxon>Methylacidiphilae</taxon>
        <taxon>Methylacidiphilales</taxon>
        <taxon>Methylacidiphilaceae</taxon>
        <taxon>Candidatus Methylacidithermus</taxon>
    </lineage>
</organism>